<dbReference type="GeneID" id="20651973"/>
<dbReference type="EMBL" id="JH159155">
    <property type="protein sequence ID" value="EGZ14589.1"/>
    <property type="molecule type" value="Genomic_DNA"/>
</dbReference>
<sequence length="500" mass="55458">PLVVVDLLFRSKGAFTDLPFVINLVSLFLDLSVELPLHKACQRGSLELLERMWGASEKFVNNFDYNEAWTLRKYIRTDPHYRQFQFTKSLTEATRLKNVEMVTWLAERFQGFTVKESVVTEAARVGSIEILRLFRDYDNSSADPSIRDAGVGLKVEWTSQHALAAAQNGHGRVIWWLQFKCGYIDVRARTAALDAVIINGDIVLAEWLLGHSTPWAQHDGDLHPLHHASATGDLDVLEWIFKNTNFVVYVGLVAVAAAGGHLNVVRWLIDRQVADQPNSPKYTKAAMDGAAGNGHLAVVQWLHQHRSEGCSTSAMDVAATNGHLDVVQWLSANREEGCTTEAMDGAARNGHLLVVDFLHDGLNGCTTRAMDTAASNGHLAVVEWLSDYRFEGCTTDAMDEAAEGGHLDVVKWLHRSRTEGCTVKAMDSAAKQGHLGVVQWLHAHRSEGYSRGAIAGAAEKGNFEVAIFLQSQCRWQCTEDVWFSALESSSPELATWIREH</sequence>
<dbReference type="InParanoid" id="G4ZLL4"/>
<keyword evidence="2" id="KW-1185">Reference proteome</keyword>
<dbReference type="InterPro" id="IPR052050">
    <property type="entry name" value="SecEffector_AnkRepeat"/>
</dbReference>
<gene>
    <name evidence="1" type="ORF">PHYSODRAFT_417221</name>
</gene>
<proteinExistence type="predicted"/>
<dbReference type="Proteomes" id="UP000002640">
    <property type="component" value="Unassembled WGS sequence"/>
</dbReference>
<evidence type="ECO:0000313" key="2">
    <source>
        <dbReference type="Proteomes" id="UP000002640"/>
    </source>
</evidence>
<feature type="non-terminal residue" evidence="1">
    <location>
        <position position="500"/>
    </location>
</feature>
<dbReference type="PANTHER" id="PTHR46586:SF3">
    <property type="entry name" value="ANKYRIN REPEAT-CONTAINING PROTEIN"/>
    <property type="match status" value="1"/>
</dbReference>
<feature type="non-terminal residue" evidence="1">
    <location>
        <position position="1"/>
    </location>
</feature>
<accession>G4ZLL4</accession>
<dbReference type="AlphaFoldDB" id="G4ZLL4"/>
<reference evidence="1 2" key="1">
    <citation type="journal article" date="2006" name="Science">
        <title>Phytophthora genome sequences uncover evolutionary origins and mechanisms of pathogenesis.</title>
        <authorList>
            <person name="Tyler B.M."/>
            <person name="Tripathy S."/>
            <person name="Zhang X."/>
            <person name="Dehal P."/>
            <person name="Jiang R.H."/>
            <person name="Aerts A."/>
            <person name="Arredondo F.D."/>
            <person name="Baxter L."/>
            <person name="Bensasson D."/>
            <person name="Beynon J.L."/>
            <person name="Chapman J."/>
            <person name="Damasceno C.M."/>
            <person name="Dorrance A.E."/>
            <person name="Dou D."/>
            <person name="Dickerman A.W."/>
            <person name="Dubchak I.L."/>
            <person name="Garbelotto M."/>
            <person name="Gijzen M."/>
            <person name="Gordon S.G."/>
            <person name="Govers F."/>
            <person name="Grunwald N.J."/>
            <person name="Huang W."/>
            <person name="Ivors K.L."/>
            <person name="Jones R.W."/>
            <person name="Kamoun S."/>
            <person name="Krampis K."/>
            <person name="Lamour K.H."/>
            <person name="Lee M.K."/>
            <person name="McDonald W.H."/>
            <person name="Medina M."/>
            <person name="Meijer H.J."/>
            <person name="Nordberg E.K."/>
            <person name="Maclean D.J."/>
            <person name="Ospina-Giraldo M.D."/>
            <person name="Morris P.F."/>
            <person name="Phuntumart V."/>
            <person name="Putnam N.H."/>
            <person name="Rash S."/>
            <person name="Rose J.K."/>
            <person name="Sakihama Y."/>
            <person name="Salamov A.A."/>
            <person name="Savidor A."/>
            <person name="Scheuring C.F."/>
            <person name="Smith B.M."/>
            <person name="Sobral B.W."/>
            <person name="Terry A."/>
            <person name="Torto-Alalibo T.A."/>
            <person name="Win J."/>
            <person name="Xu Z."/>
            <person name="Zhang H."/>
            <person name="Grigoriev I.V."/>
            <person name="Rokhsar D.S."/>
            <person name="Boore J.L."/>
        </authorList>
    </citation>
    <scope>NUCLEOTIDE SEQUENCE [LARGE SCALE GENOMIC DNA]</scope>
    <source>
        <strain evidence="1 2">P6497</strain>
    </source>
</reference>
<dbReference type="Pfam" id="PF13637">
    <property type="entry name" value="Ank_4"/>
    <property type="match status" value="1"/>
</dbReference>
<dbReference type="SUPFAM" id="SSF48403">
    <property type="entry name" value="Ankyrin repeat"/>
    <property type="match status" value="2"/>
</dbReference>
<dbReference type="InterPro" id="IPR002110">
    <property type="entry name" value="Ankyrin_rpt"/>
</dbReference>
<dbReference type="KEGG" id="psoj:PHYSODRAFT_417221"/>
<dbReference type="RefSeq" id="XP_009528338.1">
    <property type="nucleotide sequence ID" value="XM_009530043.1"/>
</dbReference>
<dbReference type="Gene3D" id="1.25.40.20">
    <property type="entry name" value="Ankyrin repeat-containing domain"/>
    <property type="match status" value="4"/>
</dbReference>
<dbReference type="PANTHER" id="PTHR46586">
    <property type="entry name" value="ANKYRIN REPEAT-CONTAINING PROTEIN"/>
    <property type="match status" value="1"/>
</dbReference>
<protein>
    <submittedName>
        <fullName evidence="1">Uncharacterized protein</fullName>
    </submittedName>
</protein>
<evidence type="ECO:0000313" key="1">
    <source>
        <dbReference type="EMBL" id="EGZ14589.1"/>
    </source>
</evidence>
<name>G4ZLL4_PHYSP</name>
<dbReference type="InterPro" id="IPR036770">
    <property type="entry name" value="Ankyrin_rpt-contain_sf"/>
</dbReference>
<organism evidence="1 2">
    <name type="scientific">Phytophthora sojae (strain P6497)</name>
    <name type="common">Soybean stem and root rot agent</name>
    <name type="synonym">Phytophthora megasperma f. sp. glycines</name>
    <dbReference type="NCBI Taxonomy" id="1094619"/>
    <lineage>
        <taxon>Eukaryota</taxon>
        <taxon>Sar</taxon>
        <taxon>Stramenopiles</taxon>
        <taxon>Oomycota</taxon>
        <taxon>Peronosporomycetes</taxon>
        <taxon>Peronosporales</taxon>
        <taxon>Peronosporaceae</taxon>
        <taxon>Phytophthora</taxon>
    </lineage>
</organism>
<dbReference type="Pfam" id="PF12796">
    <property type="entry name" value="Ank_2"/>
    <property type="match status" value="1"/>
</dbReference>
<dbReference type="OMA" id="HENNTDR"/>
<dbReference type="SMR" id="G4ZLL4"/>